<dbReference type="EnsemblMetazoa" id="GAUT043282-RA">
    <property type="protein sequence ID" value="GAUT043282-PA"/>
    <property type="gene ID" value="GAUT043282"/>
</dbReference>
<dbReference type="CDD" id="cd19858">
    <property type="entry name" value="DSRM_STAU_rpt2"/>
    <property type="match status" value="1"/>
</dbReference>
<dbReference type="InterPro" id="IPR032478">
    <property type="entry name" value="Staufen_C"/>
</dbReference>
<feature type="region of interest" description="Disordered" evidence="9">
    <location>
        <begin position="492"/>
        <end position="512"/>
    </location>
</feature>
<dbReference type="CDD" id="cd14696">
    <property type="entry name" value="bZIP_Jun"/>
    <property type="match status" value="1"/>
</dbReference>
<keyword evidence="3 7" id="KW-0694">RNA-binding</keyword>
<dbReference type="VEuPathDB" id="VectorBase:GAUT043282"/>
<dbReference type="Pfam" id="PF00035">
    <property type="entry name" value="dsrm"/>
    <property type="match status" value="2"/>
</dbReference>
<name>A0A1A9VPA4_GLOAU</name>
<dbReference type="PANTHER" id="PTHR46054">
    <property type="entry name" value="MATERNAL EFFECT PROTEIN STAUFEN"/>
    <property type="match status" value="1"/>
</dbReference>
<dbReference type="GO" id="GO:0008298">
    <property type="term" value="P:intracellular mRNA localization"/>
    <property type="evidence" value="ECO:0007669"/>
    <property type="project" value="TreeGrafter"/>
</dbReference>
<evidence type="ECO:0000256" key="6">
    <source>
        <dbReference type="ARBA" id="ARBA00023163"/>
    </source>
</evidence>
<feature type="domain" description="BZIP" evidence="11">
    <location>
        <begin position="1059"/>
        <end position="1122"/>
    </location>
</feature>
<feature type="compositionally biased region" description="Polar residues" evidence="9">
    <location>
        <begin position="880"/>
        <end position="896"/>
    </location>
</feature>
<dbReference type="CDD" id="cd19857">
    <property type="entry name" value="DSRM_STAU_rpt1"/>
    <property type="match status" value="1"/>
</dbReference>
<feature type="region of interest" description="Disordered" evidence="9">
    <location>
        <begin position="682"/>
        <end position="713"/>
    </location>
</feature>
<feature type="region of interest" description="Disordered" evidence="9">
    <location>
        <begin position="783"/>
        <end position="822"/>
    </location>
</feature>
<evidence type="ECO:0000256" key="4">
    <source>
        <dbReference type="ARBA" id="ARBA00023015"/>
    </source>
</evidence>
<feature type="compositionally biased region" description="Basic and acidic residues" evidence="9">
    <location>
        <begin position="693"/>
        <end position="704"/>
    </location>
</feature>
<keyword evidence="8" id="KW-0175">Coiled coil</keyword>
<dbReference type="CDD" id="cd19861">
    <property type="entry name" value="DSRM_STAU_rpt5"/>
    <property type="match status" value="1"/>
</dbReference>
<feature type="region of interest" description="Disordered" evidence="9">
    <location>
        <begin position="192"/>
        <end position="264"/>
    </location>
</feature>
<dbReference type="InterPro" id="IPR005643">
    <property type="entry name" value="JNK"/>
</dbReference>
<feature type="compositionally biased region" description="Basic and acidic residues" evidence="9">
    <location>
        <begin position="240"/>
        <end position="264"/>
    </location>
</feature>
<dbReference type="GO" id="GO:0035418">
    <property type="term" value="P:protein localization to synapse"/>
    <property type="evidence" value="ECO:0007669"/>
    <property type="project" value="TreeGrafter"/>
</dbReference>
<reference evidence="12" key="1">
    <citation type="submission" date="2020-05" db="UniProtKB">
        <authorList>
            <consortium name="EnsemblMetazoa"/>
        </authorList>
    </citation>
    <scope>IDENTIFICATION</scope>
    <source>
        <strain evidence="12">TTRI</strain>
    </source>
</reference>
<dbReference type="SUPFAM" id="SSF54768">
    <property type="entry name" value="dsRNA-binding domain-like"/>
    <property type="match status" value="4"/>
</dbReference>
<protein>
    <recommendedName>
        <fullName evidence="14">BZIP domain-containing protein</fullName>
    </recommendedName>
</protein>
<dbReference type="SMART" id="SM00338">
    <property type="entry name" value="BRLZ"/>
    <property type="match status" value="1"/>
</dbReference>
<feature type="region of interest" description="Disordered" evidence="9">
    <location>
        <begin position="740"/>
        <end position="765"/>
    </location>
</feature>
<dbReference type="GO" id="GO:0003725">
    <property type="term" value="F:double-stranded RNA binding"/>
    <property type="evidence" value="ECO:0007669"/>
    <property type="project" value="TreeGrafter"/>
</dbReference>
<proteinExistence type="inferred from homology"/>
<dbReference type="InterPro" id="IPR014720">
    <property type="entry name" value="dsRBD_dom"/>
</dbReference>
<accession>A0A1A9VPA4</accession>
<dbReference type="PANTHER" id="PTHR46054:SF3">
    <property type="entry name" value="MATERNAL EFFECT PROTEIN STAUFEN"/>
    <property type="match status" value="1"/>
</dbReference>
<evidence type="ECO:0000313" key="13">
    <source>
        <dbReference type="Proteomes" id="UP000078200"/>
    </source>
</evidence>
<dbReference type="Gene3D" id="3.30.160.20">
    <property type="match status" value="5"/>
</dbReference>
<keyword evidence="13" id="KW-1185">Reference proteome</keyword>
<feature type="domain" description="DRBM" evidence="10">
    <location>
        <begin position="456"/>
        <end position="489"/>
    </location>
</feature>
<dbReference type="AlphaFoldDB" id="A0A1A9VPA4"/>
<dbReference type="Pfam" id="PF03957">
    <property type="entry name" value="Jun"/>
    <property type="match status" value="1"/>
</dbReference>
<dbReference type="InterPro" id="IPR051740">
    <property type="entry name" value="DRBM-containing_protein"/>
</dbReference>
<dbReference type="InterPro" id="IPR004827">
    <property type="entry name" value="bZIP"/>
</dbReference>
<comment type="similarity">
    <text evidence="1">Belongs to the bZIP family. Jun subfamily.</text>
</comment>
<evidence type="ECO:0000259" key="11">
    <source>
        <dbReference type="PROSITE" id="PS50217"/>
    </source>
</evidence>
<evidence type="ECO:0000256" key="9">
    <source>
        <dbReference type="SAM" id="MobiDB-lite"/>
    </source>
</evidence>
<keyword evidence="6" id="KW-0804">Transcription</keyword>
<dbReference type="InterPro" id="IPR046347">
    <property type="entry name" value="bZIP_sf"/>
</dbReference>
<dbReference type="Pfam" id="PF00170">
    <property type="entry name" value="bZIP_1"/>
    <property type="match status" value="1"/>
</dbReference>
<dbReference type="PROSITE" id="PS50217">
    <property type="entry name" value="BZIP"/>
    <property type="match status" value="1"/>
</dbReference>
<evidence type="ECO:0000256" key="3">
    <source>
        <dbReference type="ARBA" id="ARBA00022884"/>
    </source>
</evidence>
<dbReference type="InterPro" id="IPR002112">
    <property type="entry name" value="Leuzip_Jun"/>
</dbReference>
<feature type="compositionally biased region" description="Polar residues" evidence="9">
    <location>
        <begin position="804"/>
        <end position="816"/>
    </location>
</feature>
<feature type="domain" description="DRBM" evidence="10">
    <location>
        <begin position="512"/>
        <end position="579"/>
    </location>
</feature>
<evidence type="ECO:0000313" key="12">
    <source>
        <dbReference type="EnsemblMetazoa" id="GAUT043282-PA"/>
    </source>
</evidence>
<feature type="coiled-coil region" evidence="8">
    <location>
        <begin position="1077"/>
        <end position="1125"/>
    </location>
</feature>
<dbReference type="SUPFAM" id="SSF57959">
    <property type="entry name" value="Leucine zipper domain"/>
    <property type="match status" value="1"/>
</dbReference>
<dbReference type="FunFam" id="3.30.160.20:FF:000007">
    <property type="entry name" value="Double-stranded RNA-binding protein Staufen homolog 1"/>
    <property type="match status" value="1"/>
</dbReference>
<keyword evidence="2" id="KW-0677">Repeat</keyword>
<dbReference type="FunFam" id="1.20.5.170:FF:000012">
    <property type="entry name" value="Putative transcription factor AP-1"/>
    <property type="match status" value="1"/>
</dbReference>
<evidence type="ECO:0000256" key="8">
    <source>
        <dbReference type="SAM" id="Coils"/>
    </source>
</evidence>
<evidence type="ECO:0000256" key="5">
    <source>
        <dbReference type="ARBA" id="ARBA00023125"/>
    </source>
</evidence>
<dbReference type="GO" id="GO:0003729">
    <property type="term" value="F:mRNA binding"/>
    <property type="evidence" value="ECO:0007669"/>
    <property type="project" value="TreeGrafter"/>
</dbReference>
<dbReference type="CDD" id="cd19859">
    <property type="entry name" value="DSRM_STAU_rpt3"/>
    <property type="match status" value="1"/>
</dbReference>
<dbReference type="GO" id="GO:0098964">
    <property type="term" value="P:anterograde dendritic transport of messenger ribonucleoprotein complex"/>
    <property type="evidence" value="ECO:0007669"/>
    <property type="project" value="TreeGrafter"/>
</dbReference>
<dbReference type="GO" id="GO:0048477">
    <property type="term" value="P:oogenesis"/>
    <property type="evidence" value="ECO:0007669"/>
    <property type="project" value="UniProtKB-ARBA"/>
</dbReference>
<feature type="domain" description="DRBM" evidence="10">
    <location>
        <begin position="285"/>
        <end position="352"/>
    </location>
</feature>
<keyword evidence="5" id="KW-0238">DNA-binding</keyword>
<dbReference type="SMART" id="SM00358">
    <property type="entry name" value="DSRM"/>
    <property type="match status" value="3"/>
</dbReference>
<keyword evidence="4" id="KW-0805">Transcription regulation</keyword>
<evidence type="ECO:0000256" key="2">
    <source>
        <dbReference type="ARBA" id="ARBA00022737"/>
    </source>
</evidence>
<dbReference type="GO" id="GO:0043025">
    <property type="term" value="C:neuronal cell body"/>
    <property type="evidence" value="ECO:0007669"/>
    <property type="project" value="TreeGrafter"/>
</dbReference>
<dbReference type="PROSITE" id="PS50137">
    <property type="entry name" value="DS_RBD"/>
    <property type="match status" value="3"/>
</dbReference>
<dbReference type="Gene3D" id="1.20.5.170">
    <property type="match status" value="1"/>
</dbReference>
<evidence type="ECO:0008006" key="14">
    <source>
        <dbReference type="Google" id="ProtNLM"/>
    </source>
</evidence>
<dbReference type="GO" id="GO:0032839">
    <property type="term" value="C:dendrite cytoplasm"/>
    <property type="evidence" value="ECO:0007669"/>
    <property type="project" value="GOC"/>
</dbReference>
<dbReference type="GO" id="GO:0003677">
    <property type="term" value="F:DNA binding"/>
    <property type="evidence" value="ECO:0007669"/>
    <property type="project" value="UniProtKB-KW"/>
</dbReference>
<dbReference type="GO" id="GO:0003700">
    <property type="term" value="F:DNA-binding transcription factor activity"/>
    <property type="evidence" value="ECO:0007669"/>
    <property type="project" value="InterPro"/>
</dbReference>
<dbReference type="PRINTS" id="PR00043">
    <property type="entry name" value="LEUZIPPRJUN"/>
</dbReference>
<dbReference type="Pfam" id="PF16482">
    <property type="entry name" value="Staufen_C"/>
    <property type="match status" value="1"/>
</dbReference>
<feature type="region of interest" description="Disordered" evidence="9">
    <location>
        <begin position="876"/>
        <end position="928"/>
    </location>
</feature>
<evidence type="ECO:0000256" key="1">
    <source>
        <dbReference type="ARBA" id="ARBA00006882"/>
    </source>
</evidence>
<dbReference type="PROSITE" id="PS00036">
    <property type="entry name" value="BZIP_BASIC"/>
    <property type="match status" value="1"/>
</dbReference>
<dbReference type="Proteomes" id="UP000078200">
    <property type="component" value="Unassembled WGS sequence"/>
</dbReference>
<feature type="compositionally biased region" description="Low complexity" evidence="9">
    <location>
        <begin position="783"/>
        <end position="798"/>
    </location>
</feature>
<dbReference type="GO" id="GO:0005634">
    <property type="term" value="C:nucleus"/>
    <property type="evidence" value="ECO:0007669"/>
    <property type="project" value="UniProtKB-ARBA"/>
</dbReference>
<feature type="compositionally biased region" description="Basic and acidic residues" evidence="9">
    <location>
        <begin position="492"/>
        <end position="510"/>
    </location>
</feature>
<sequence length="1142" mass="127171">MQNSGNVKKVKRRMQQYPQCSRSYENKIPVNPNTQTDRHLSPCSVRILSRPSKSYRQAIATYNAFDIKHRFNQGQQIPKVKHKVHRAYSGLNTEERQFPGETLNVPQTQEHHQTNYLLRPNDPSVHYVNKRYGTIHQTHRSSNEIPENDYSNANLVNNVGGQETSNQLRYRKNKVKASHNYNNTNAVIPTQECKNSSNNAEEESEETINFNPILNGDLRKTPPVDVDVDKESNVNTVPDGKSENWGPEHPEDEHKTTTELNDSSKKENLSALDATFEEKNISEKTPMCLLNDLARYNKISFQYRLTNEIGPAHCKRFTVTLKLGDEQYTAEGCKIKQAQHMAAKEAILKTKYKHPVPKTSRRNNEFGVTPTVELNALAMKMGQQTYYLVDPREMPNPPPQPLPMPPHFTLSHPRHNQHNFPSRYQPRFPIVPSNVITRPPLHQINQFLSPPTPCKITLIVGQEKYIGTGKTLQQAKHDAAARALQVIKAKINDQMESSKEENDDRDEKNGKSPISVVFEIGSKRSLPVDFKVLREVGPAHMRKFTTACVVGSIVTEGEGTGKKNSKKRAAQKMLEELRKLPPLEPAASPVKRHKLKNAERKIPKRYGNKSGQTTSDKSNPITKLLQWHHIHGEKEPIFELITEDNNKEKSRKQQFAVEVKSKGIAVRGTGNLMISLGIEAQSTESQSNLSPAKELDTTSDEKSRTSTKQPRSLSLDTIEEELVSANNKVPGILVLKQAKDNKDQKDLTSNKSCETEAVHIEPKNKENKLEGVNVAAEKGIESNNNVAAASSDATSGSALKNDDTNSNNKKCTQPKVSYSDYPKGNHNEFLSIIMLSTNPPQICHGIGTSSEESREDAARCALKILRKAEGLQANVDKDTMSFTTPCPSSAAPNGNGQKRPVSLDLKQSAKKSRLVAPPPLTIESQENQNMKTLSTPDLEKILHLLPTPQPGLLFPTKTGPVTSEQEAFGKGFEEALHSLHNSKNAQANNTTIASASSEISTNVVSSTTTAVTTGMSGGMSGGSFTYTNLESFPVAIKDEPQNPPSSPPVSPIDMETQEKIKLERKRQRNRVAASKCRKRKLERISKLEEKVKLLKGENTDLALIVKNLKDHVAQLKQQVIEHIESGCSIQTMCNGTTLIQSK</sequence>
<dbReference type="GO" id="GO:0010494">
    <property type="term" value="C:cytoplasmic stress granule"/>
    <property type="evidence" value="ECO:0007669"/>
    <property type="project" value="TreeGrafter"/>
</dbReference>
<evidence type="ECO:0000259" key="10">
    <source>
        <dbReference type="PROSITE" id="PS50137"/>
    </source>
</evidence>
<organism evidence="12 13">
    <name type="scientific">Glossina austeni</name>
    <name type="common">Savannah tsetse fly</name>
    <dbReference type="NCBI Taxonomy" id="7395"/>
    <lineage>
        <taxon>Eukaryota</taxon>
        <taxon>Metazoa</taxon>
        <taxon>Ecdysozoa</taxon>
        <taxon>Arthropoda</taxon>
        <taxon>Hexapoda</taxon>
        <taxon>Insecta</taxon>
        <taxon>Pterygota</taxon>
        <taxon>Neoptera</taxon>
        <taxon>Endopterygota</taxon>
        <taxon>Diptera</taxon>
        <taxon>Brachycera</taxon>
        <taxon>Muscomorpha</taxon>
        <taxon>Hippoboscoidea</taxon>
        <taxon>Glossinidae</taxon>
        <taxon>Glossina</taxon>
    </lineage>
</organism>
<dbReference type="GO" id="GO:0005886">
    <property type="term" value="C:plasma membrane"/>
    <property type="evidence" value="ECO:0007669"/>
    <property type="project" value="TreeGrafter"/>
</dbReference>
<evidence type="ECO:0000256" key="7">
    <source>
        <dbReference type="PROSITE-ProRule" id="PRU00266"/>
    </source>
</evidence>
<feature type="compositionally biased region" description="Basic and acidic residues" evidence="9">
    <location>
        <begin position="217"/>
        <end position="232"/>
    </location>
</feature>
<dbReference type="STRING" id="7395.A0A1A9VPA4"/>